<organism evidence="2 3">
    <name type="scientific">Trichonephila inaurata madagascariensis</name>
    <dbReference type="NCBI Taxonomy" id="2747483"/>
    <lineage>
        <taxon>Eukaryota</taxon>
        <taxon>Metazoa</taxon>
        <taxon>Ecdysozoa</taxon>
        <taxon>Arthropoda</taxon>
        <taxon>Chelicerata</taxon>
        <taxon>Arachnida</taxon>
        <taxon>Araneae</taxon>
        <taxon>Araneomorphae</taxon>
        <taxon>Entelegynae</taxon>
        <taxon>Araneoidea</taxon>
        <taxon>Nephilidae</taxon>
        <taxon>Trichonephila</taxon>
        <taxon>Trichonephila inaurata</taxon>
    </lineage>
</organism>
<evidence type="ECO:0000256" key="1">
    <source>
        <dbReference type="SAM" id="MobiDB-lite"/>
    </source>
</evidence>
<dbReference type="Proteomes" id="UP000886998">
    <property type="component" value="Unassembled WGS sequence"/>
</dbReference>
<dbReference type="AlphaFoldDB" id="A0A8X6MIZ4"/>
<reference evidence="2" key="1">
    <citation type="submission" date="2020-08" db="EMBL/GenBank/DDBJ databases">
        <title>Multicomponent nature underlies the extraordinary mechanical properties of spider dragline silk.</title>
        <authorList>
            <person name="Kono N."/>
            <person name="Nakamura H."/>
            <person name="Mori M."/>
            <person name="Yoshida Y."/>
            <person name="Ohtoshi R."/>
            <person name="Malay A.D."/>
            <person name="Moran D.A.P."/>
            <person name="Tomita M."/>
            <person name="Numata K."/>
            <person name="Arakawa K."/>
        </authorList>
    </citation>
    <scope>NUCLEOTIDE SEQUENCE</scope>
</reference>
<name>A0A8X6MIZ4_9ARAC</name>
<accession>A0A8X6MIZ4</accession>
<dbReference type="EMBL" id="BMAV01027578">
    <property type="protein sequence ID" value="GFS60517.1"/>
    <property type="molecule type" value="Genomic_DNA"/>
</dbReference>
<proteinExistence type="predicted"/>
<sequence length="132" mass="14796">MRPRSGRQAGHEGGGELVGKDNGDGIGASGPWKRLHLLKVSKSATKRENWPARPSCPQRTYFGSLPLLGHHRSRRTVCLHLWQKHRGRTSLFFQLLQIGISGCGEERVGLSSGFRKLALVEIWKNYFTSTMN</sequence>
<evidence type="ECO:0000313" key="2">
    <source>
        <dbReference type="EMBL" id="GFS60517.1"/>
    </source>
</evidence>
<evidence type="ECO:0000313" key="3">
    <source>
        <dbReference type="Proteomes" id="UP000886998"/>
    </source>
</evidence>
<feature type="region of interest" description="Disordered" evidence="1">
    <location>
        <begin position="1"/>
        <end position="31"/>
    </location>
</feature>
<protein>
    <submittedName>
        <fullName evidence="2">Uncharacterized protein</fullName>
    </submittedName>
</protein>
<feature type="compositionally biased region" description="Basic and acidic residues" evidence="1">
    <location>
        <begin position="9"/>
        <end position="23"/>
    </location>
</feature>
<gene>
    <name evidence="2" type="primary">AVEN_260168_1</name>
    <name evidence="2" type="ORF">TNIN_357991</name>
</gene>
<keyword evidence="3" id="KW-1185">Reference proteome</keyword>
<comment type="caution">
    <text evidence="2">The sequence shown here is derived from an EMBL/GenBank/DDBJ whole genome shotgun (WGS) entry which is preliminary data.</text>
</comment>
<dbReference type="OrthoDB" id="10422593at2759"/>